<comment type="caution">
    <text evidence="3">The sequence shown here is derived from an EMBL/GenBank/DDBJ whole genome shotgun (WGS) entry which is preliminary data.</text>
</comment>
<dbReference type="PANTHER" id="PTHR37464:SF1">
    <property type="entry name" value="BLL2463 PROTEIN"/>
    <property type="match status" value="1"/>
</dbReference>
<evidence type="ECO:0000313" key="4">
    <source>
        <dbReference type="Proteomes" id="UP000281985"/>
    </source>
</evidence>
<feature type="transmembrane region" description="Helical" evidence="1">
    <location>
        <begin position="6"/>
        <end position="24"/>
    </location>
</feature>
<dbReference type="Gene3D" id="3.40.50.410">
    <property type="entry name" value="von Willebrand factor, type A domain"/>
    <property type="match status" value="1"/>
</dbReference>
<keyword evidence="1" id="KW-0812">Transmembrane</keyword>
<dbReference type="NCBIfam" id="TIGR02226">
    <property type="entry name" value="two_anch"/>
    <property type="match status" value="1"/>
</dbReference>
<dbReference type="CDD" id="cd11304">
    <property type="entry name" value="Cadherin_repeat"/>
    <property type="match status" value="1"/>
</dbReference>
<sequence length="643" mass="72098">MQFRHPELLYALFLLIIPILVHLFQLRKFKKEAFTNVAFLKKINIQTRKSNTIKKLLVMLTRMAALAMIILAFAQPFFTLSDSAVKAKETVIYLDNSFSMQAKGSAGPLLKQSIQDLIKNVPEDTQFSLITNDRVFKNTRIKNIRQELLTLPYTASQLSQAAIALKAQNEFSDDPSTEKRLVLISDFQDKGQSPLSVSEDYKSYIVQLTPATLRNTSIDSVYVTKNQSNTITLAVLLSSSEKQESNIPVSLYNGEILVAKGTASFRESLETTVKFDVQPEGVFEGKLIIEDPDLNFDNSLYFSFNSGTSVKVLSINESDDRFLARIFSQPDFEYTGVLFRNLDYSTIADYNLIVLNEVGSPSVALVNALSAFAKAGGTIVIIPNQKSEPSAYSTLLTTLGGMSFSKINTTQRLITTINYDHPLYTNVFENRIKNFQYPRALVSFNLNGGDRLLTYEDGAAFLATRGNTYVFTSALSEENSNFKNSPLIVPTLFNVGKQSLNLPELYFTIGKDNVYDIPISLGEDAILNLSHTERASDNLIPLQQSFATKVRVTTGETPAEAGIYNVKLKDSVIQRVSYNYDRSESVLRYLEQQPQEGISYTTSIITLFDNLKAADDVQSLWKWFVIFALGFLLLEMLILKFLK</sequence>
<keyword evidence="4" id="KW-1185">Reference proteome</keyword>
<keyword evidence="1" id="KW-1133">Transmembrane helix</keyword>
<evidence type="ECO:0000313" key="3">
    <source>
        <dbReference type="EMBL" id="RMB59547.1"/>
    </source>
</evidence>
<evidence type="ECO:0000259" key="2">
    <source>
        <dbReference type="Pfam" id="PF07584"/>
    </source>
</evidence>
<dbReference type="RefSeq" id="WP_121917185.1">
    <property type="nucleotide sequence ID" value="NZ_REFV01000006.1"/>
</dbReference>
<evidence type="ECO:0000256" key="1">
    <source>
        <dbReference type="SAM" id="Phobius"/>
    </source>
</evidence>
<name>A0A3M0G629_9FLAO</name>
<keyword evidence="1" id="KW-0472">Membrane</keyword>
<dbReference type="InterPro" id="IPR029062">
    <property type="entry name" value="Class_I_gatase-like"/>
</dbReference>
<dbReference type="PANTHER" id="PTHR37464">
    <property type="entry name" value="BLL2463 PROTEIN"/>
    <property type="match status" value="1"/>
</dbReference>
<dbReference type="SUPFAM" id="SSF52317">
    <property type="entry name" value="Class I glutamine amidotransferase-like"/>
    <property type="match status" value="1"/>
</dbReference>
<gene>
    <name evidence="3" type="ORF">EAX61_08155</name>
</gene>
<dbReference type="Proteomes" id="UP000281985">
    <property type="component" value="Unassembled WGS sequence"/>
</dbReference>
<dbReference type="AlphaFoldDB" id="A0A3M0G629"/>
<dbReference type="InterPro" id="IPR036465">
    <property type="entry name" value="vWFA_dom_sf"/>
</dbReference>
<reference evidence="3 4" key="1">
    <citation type="submission" date="2018-10" db="EMBL/GenBank/DDBJ databases">
        <title>Dokdonia luteus sp. nov., isolated from sea water.</title>
        <authorList>
            <person name="Zhou L.Y."/>
            <person name="Du Z.J."/>
        </authorList>
    </citation>
    <scope>NUCLEOTIDE SEQUENCE [LARGE SCALE GENOMIC DNA]</scope>
    <source>
        <strain evidence="3 4">SH27</strain>
    </source>
</reference>
<protein>
    <recommendedName>
        <fullName evidence="2">Aerotolerance regulator N-terminal domain-containing protein</fullName>
    </recommendedName>
</protein>
<feature type="transmembrane region" description="Helical" evidence="1">
    <location>
        <begin position="620"/>
        <end position="642"/>
    </location>
</feature>
<dbReference type="Pfam" id="PF07584">
    <property type="entry name" value="BatA"/>
    <property type="match status" value="1"/>
</dbReference>
<organism evidence="3 4">
    <name type="scientific">Dokdonia sinensis</name>
    <dbReference type="NCBI Taxonomy" id="2479847"/>
    <lineage>
        <taxon>Bacteria</taxon>
        <taxon>Pseudomonadati</taxon>
        <taxon>Bacteroidota</taxon>
        <taxon>Flavobacteriia</taxon>
        <taxon>Flavobacteriales</taxon>
        <taxon>Flavobacteriaceae</taxon>
        <taxon>Dokdonia</taxon>
    </lineage>
</organism>
<dbReference type="OrthoDB" id="9810200at2"/>
<feature type="domain" description="Aerotolerance regulator N-terminal" evidence="2">
    <location>
        <begin position="1"/>
        <end position="76"/>
    </location>
</feature>
<accession>A0A3M0G629</accession>
<dbReference type="InterPro" id="IPR011933">
    <property type="entry name" value="Double_TM_dom"/>
</dbReference>
<dbReference type="InterPro" id="IPR024163">
    <property type="entry name" value="Aerotolerance_reg_N"/>
</dbReference>
<proteinExistence type="predicted"/>
<feature type="transmembrane region" description="Helical" evidence="1">
    <location>
        <begin position="56"/>
        <end position="78"/>
    </location>
</feature>
<dbReference type="EMBL" id="REFV01000006">
    <property type="protein sequence ID" value="RMB59547.1"/>
    <property type="molecule type" value="Genomic_DNA"/>
</dbReference>